<protein>
    <submittedName>
        <fullName evidence="4">Potassium voltage-gated channel subfamily H member 2</fullName>
    </submittedName>
</protein>
<evidence type="ECO:0000256" key="3">
    <source>
        <dbReference type="SAM" id="SignalP"/>
    </source>
</evidence>
<feature type="compositionally biased region" description="Acidic residues" evidence="1">
    <location>
        <begin position="124"/>
        <end position="140"/>
    </location>
</feature>
<dbReference type="Proteomes" id="UP001642464">
    <property type="component" value="Unassembled WGS sequence"/>
</dbReference>
<keyword evidence="3" id="KW-0732">Signal</keyword>
<evidence type="ECO:0000313" key="5">
    <source>
        <dbReference type="Proteomes" id="UP001642464"/>
    </source>
</evidence>
<evidence type="ECO:0000256" key="1">
    <source>
        <dbReference type="SAM" id="MobiDB-lite"/>
    </source>
</evidence>
<sequence length="314" mass="33642">MTHVWVLWSKAAGACLALAACTPRDGVEGDPCPKKLRHQFKVPYGRGLCVVKGDEVKGYACFVPWQGIALNVMNFRSSGACQSKPWLPWVIAFVVLALIAGCCGILYVQRRNRSTRRTDVMRDQEDDSYTGDHDEEDGEQEMPPFEDQPGYGRQDMYGGQPSYQQDLDAQYGMPGRASGSSQVPPMSGQFPPTAYMPDQLGTTGASVKIAGLDEPHLPMPSVGFQIPSNTAMSNVSTSGQYAMGLPLLTTPGSPQQAYTTQLPYGSPGSRAFATTLPATYTAAPAPTSGGSVRLTAPAVTVPQPYTTTYTTPQG</sequence>
<feature type="signal peptide" evidence="3">
    <location>
        <begin position="1"/>
        <end position="29"/>
    </location>
</feature>
<keyword evidence="2" id="KW-0812">Transmembrane</keyword>
<proteinExistence type="predicted"/>
<keyword evidence="2" id="KW-0472">Membrane</keyword>
<keyword evidence="5" id="KW-1185">Reference proteome</keyword>
<feature type="region of interest" description="Disordered" evidence="1">
    <location>
        <begin position="114"/>
        <end position="185"/>
    </location>
</feature>
<evidence type="ECO:0000313" key="4">
    <source>
        <dbReference type="EMBL" id="CAK9004560.1"/>
    </source>
</evidence>
<reference evidence="4 5" key="1">
    <citation type="submission" date="2024-02" db="EMBL/GenBank/DDBJ databases">
        <authorList>
            <person name="Chen Y."/>
            <person name="Shah S."/>
            <person name="Dougan E. K."/>
            <person name="Thang M."/>
            <person name="Chan C."/>
        </authorList>
    </citation>
    <scope>NUCLEOTIDE SEQUENCE [LARGE SCALE GENOMIC DNA]</scope>
</reference>
<comment type="caution">
    <text evidence="4">The sequence shown here is derived from an EMBL/GenBank/DDBJ whole genome shotgun (WGS) entry which is preliminary data.</text>
</comment>
<gene>
    <name evidence="4" type="ORF">SCF082_LOCUS8237</name>
</gene>
<accession>A0ABP0IPQ0</accession>
<feature type="transmembrane region" description="Helical" evidence="2">
    <location>
        <begin position="86"/>
        <end position="108"/>
    </location>
</feature>
<feature type="chain" id="PRO_5046064467" evidence="3">
    <location>
        <begin position="30"/>
        <end position="314"/>
    </location>
</feature>
<evidence type="ECO:0000256" key="2">
    <source>
        <dbReference type="SAM" id="Phobius"/>
    </source>
</evidence>
<dbReference type="EMBL" id="CAXAMM010004692">
    <property type="protein sequence ID" value="CAK9004560.1"/>
    <property type="molecule type" value="Genomic_DNA"/>
</dbReference>
<organism evidence="4 5">
    <name type="scientific">Durusdinium trenchii</name>
    <dbReference type="NCBI Taxonomy" id="1381693"/>
    <lineage>
        <taxon>Eukaryota</taxon>
        <taxon>Sar</taxon>
        <taxon>Alveolata</taxon>
        <taxon>Dinophyceae</taxon>
        <taxon>Suessiales</taxon>
        <taxon>Symbiodiniaceae</taxon>
        <taxon>Durusdinium</taxon>
    </lineage>
</organism>
<keyword evidence="2" id="KW-1133">Transmembrane helix</keyword>
<name>A0ABP0IPQ0_9DINO</name>